<dbReference type="InterPro" id="IPR020846">
    <property type="entry name" value="MFS_dom"/>
</dbReference>
<evidence type="ECO:0000256" key="5">
    <source>
        <dbReference type="ARBA" id="ARBA00022989"/>
    </source>
</evidence>
<keyword evidence="10" id="KW-1185">Reference proteome</keyword>
<keyword evidence="6 7" id="KW-0472">Membrane</keyword>
<dbReference type="AlphaFoldDB" id="L2GU69"/>
<feature type="transmembrane region" description="Helical" evidence="7">
    <location>
        <begin position="150"/>
        <end position="170"/>
    </location>
</feature>
<dbReference type="Gene3D" id="1.20.1250.20">
    <property type="entry name" value="MFS general substrate transporter like domains"/>
    <property type="match status" value="2"/>
</dbReference>
<evidence type="ECO:0000256" key="7">
    <source>
        <dbReference type="SAM" id="Phobius"/>
    </source>
</evidence>
<dbReference type="HOGENOM" id="CLU_001265_30_14_1"/>
<keyword evidence="4 7" id="KW-0812">Transmembrane</keyword>
<sequence length="408" mass="45134">MTERVHLQYDQSEDEVEITSRVSGNAFANYSILVAYACGLSFGFHLTALEIIKKLYFTHNAPYTLKEFYMLASLLFISPLAGSVLYNNINMKLNLWIGLILLLHSISGIGLIFSYLPTLYAFRCAAGVAIGLSTAVVPQYVSRIKKKRRGFYIFLFQVSILTGILIGQILSYCTSTVLSFRISFATFSIINAACAFMSLSIQQLAESKVRGESGGVHSLLTSSRHIKSVLLALCIHIGQQMTGINGVIVYSNTLLEKNPGNPQIRTILIGLFSLVVTLVSSAFVDVFGRKVLLLMSSTIIAVSLALLTTKKYVLAAVLAFQFGYSIGLGPITWLLTNELFPINYQQAANSICVTANWFCAFLVVISFEHLYLSAANALIWFYVVCMAIFAAVFLFYYKETKGKEPNFQ</sequence>
<dbReference type="GO" id="GO:0016020">
    <property type="term" value="C:membrane"/>
    <property type="evidence" value="ECO:0007669"/>
    <property type="project" value="UniProtKB-SubCell"/>
</dbReference>
<evidence type="ECO:0000256" key="4">
    <source>
        <dbReference type="ARBA" id="ARBA00022692"/>
    </source>
</evidence>
<organism evidence="9 10">
    <name type="scientific">Vavraia culicis (isolate floridensis)</name>
    <name type="common">Microsporidian parasite</name>
    <dbReference type="NCBI Taxonomy" id="948595"/>
    <lineage>
        <taxon>Eukaryota</taxon>
        <taxon>Fungi</taxon>
        <taxon>Fungi incertae sedis</taxon>
        <taxon>Microsporidia</taxon>
        <taxon>Pleistophoridae</taxon>
        <taxon>Vavraia</taxon>
    </lineage>
</organism>
<evidence type="ECO:0000256" key="1">
    <source>
        <dbReference type="ARBA" id="ARBA00004141"/>
    </source>
</evidence>
<dbReference type="OrthoDB" id="2196240at2759"/>
<dbReference type="Pfam" id="PF00083">
    <property type="entry name" value="Sugar_tr"/>
    <property type="match status" value="2"/>
</dbReference>
<keyword evidence="3" id="KW-0813">Transport</keyword>
<evidence type="ECO:0000256" key="6">
    <source>
        <dbReference type="ARBA" id="ARBA00023136"/>
    </source>
</evidence>
<feature type="transmembrane region" description="Helical" evidence="7">
    <location>
        <begin position="263"/>
        <end position="284"/>
    </location>
</feature>
<feature type="transmembrane region" description="Helical" evidence="7">
    <location>
        <begin position="93"/>
        <end position="113"/>
    </location>
</feature>
<dbReference type="PROSITE" id="PS00216">
    <property type="entry name" value="SUGAR_TRANSPORT_1"/>
    <property type="match status" value="1"/>
</dbReference>
<dbReference type="PANTHER" id="PTHR48021">
    <property type="match status" value="1"/>
</dbReference>
<dbReference type="PROSITE" id="PS50850">
    <property type="entry name" value="MFS"/>
    <property type="match status" value="1"/>
</dbReference>
<dbReference type="EMBL" id="GL877430">
    <property type="protein sequence ID" value="ELA46872.1"/>
    <property type="molecule type" value="Genomic_DNA"/>
</dbReference>
<evidence type="ECO:0000259" key="8">
    <source>
        <dbReference type="PROSITE" id="PS50850"/>
    </source>
</evidence>
<dbReference type="GO" id="GO:0022857">
    <property type="term" value="F:transmembrane transporter activity"/>
    <property type="evidence" value="ECO:0007669"/>
    <property type="project" value="InterPro"/>
</dbReference>
<evidence type="ECO:0000256" key="2">
    <source>
        <dbReference type="ARBA" id="ARBA00010992"/>
    </source>
</evidence>
<feature type="transmembrane region" description="Helical" evidence="7">
    <location>
        <begin position="119"/>
        <end position="138"/>
    </location>
</feature>
<dbReference type="PRINTS" id="PR00171">
    <property type="entry name" value="SUGRTRNSPORT"/>
</dbReference>
<feature type="transmembrane region" description="Helical" evidence="7">
    <location>
        <begin position="27"/>
        <end position="48"/>
    </location>
</feature>
<reference evidence="10" key="1">
    <citation type="submission" date="2011-03" db="EMBL/GenBank/DDBJ databases">
        <title>The genome sequence of Vavraia culicis strain floridensis.</title>
        <authorList>
            <consortium name="The Broad Institute Genome Sequencing Platform"/>
            <person name="Cuomo C."/>
            <person name="Becnel J."/>
            <person name="Sanscrainte N."/>
            <person name="Young S.K."/>
            <person name="Zeng Q."/>
            <person name="Gargeya S."/>
            <person name="Fitzgerald M."/>
            <person name="Haas B."/>
            <person name="Abouelleil A."/>
            <person name="Alvarado L."/>
            <person name="Arachchi H.M."/>
            <person name="Berlin A."/>
            <person name="Chapman S.B."/>
            <person name="Gearin G."/>
            <person name="Goldberg J."/>
            <person name="Griggs A."/>
            <person name="Gujja S."/>
            <person name="Hansen M."/>
            <person name="Heiman D."/>
            <person name="Howarth C."/>
            <person name="Larimer J."/>
            <person name="Lui A."/>
            <person name="MacDonald P.J.P."/>
            <person name="McCowen C."/>
            <person name="Montmayeur A."/>
            <person name="Murphy C."/>
            <person name="Neiman D."/>
            <person name="Pearson M."/>
            <person name="Priest M."/>
            <person name="Roberts A."/>
            <person name="Saif S."/>
            <person name="Shea T."/>
            <person name="Sisk P."/>
            <person name="Stolte C."/>
            <person name="Sykes S."/>
            <person name="Wortman J."/>
            <person name="Nusbaum C."/>
            <person name="Birren B."/>
        </authorList>
    </citation>
    <scope>NUCLEOTIDE SEQUENCE [LARGE SCALE GENOMIC DNA]</scope>
    <source>
        <strain evidence="10">floridensis</strain>
    </source>
</reference>
<proteinExistence type="inferred from homology"/>
<feature type="transmembrane region" description="Helical" evidence="7">
    <location>
        <begin position="68"/>
        <end position="86"/>
    </location>
</feature>
<dbReference type="Proteomes" id="UP000011081">
    <property type="component" value="Unassembled WGS sequence"/>
</dbReference>
<dbReference type="InterPro" id="IPR036259">
    <property type="entry name" value="MFS_trans_sf"/>
</dbReference>
<dbReference type="RefSeq" id="XP_008074662.1">
    <property type="nucleotide sequence ID" value="XM_008076471.1"/>
</dbReference>
<dbReference type="SUPFAM" id="SSF103473">
    <property type="entry name" value="MFS general substrate transporter"/>
    <property type="match status" value="1"/>
</dbReference>
<keyword evidence="5 7" id="KW-1133">Transmembrane helix</keyword>
<dbReference type="InterPro" id="IPR005829">
    <property type="entry name" value="Sugar_transporter_CS"/>
</dbReference>
<feature type="transmembrane region" description="Helical" evidence="7">
    <location>
        <begin position="379"/>
        <end position="397"/>
    </location>
</feature>
<feature type="domain" description="Major facilitator superfamily (MFS) profile" evidence="8">
    <location>
        <begin position="27"/>
        <end position="401"/>
    </location>
</feature>
<name>L2GU69_VAVCU</name>
<comment type="similarity">
    <text evidence="2">Belongs to the major facilitator superfamily. Sugar transporter (TC 2.A.1.1) family.</text>
</comment>
<dbReference type="GeneID" id="19879520"/>
<dbReference type="InterPro" id="IPR003663">
    <property type="entry name" value="Sugar/inositol_transpt"/>
</dbReference>
<feature type="transmembrane region" description="Helical" evidence="7">
    <location>
        <begin position="313"/>
        <end position="335"/>
    </location>
</feature>
<dbReference type="InterPro" id="IPR005828">
    <property type="entry name" value="MFS_sugar_transport-like"/>
</dbReference>
<feature type="transmembrane region" description="Helical" evidence="7">
    <location>
        <begin position="291"/>
        <end position="307"/>
    </location>
</feature>
<feature type="transmembrane region" description="Helical" evidence="7">
    <location>
        <begin position="229"/>
        <end position="251"/>
    </location>
</feature>
<accession>L2GU69</accession>
<protein>
    <recommendedName>
        <fullName evidence="8">Major facilitator superfamily (MFS) profile domain-containing protein</fullName>
    </recommendedName>
</protein>
<gene>
    <name evidence="9" type="ORF">VCUG_01646</name>
</gene>
<dbReference type="PANTHER" id="PTHR48021:SF1">
    <property type="entry name" value="GH07001P-RELATED"/>
    <property type="match status" value="1"/>
</dbReference>
<dbReference type="InParanoid" id="L2GU69"/>
<dbReference type="FunCoup" id="L2GU69">
    <property type="interactions" value="106"/>
</dbReference>
<dbReference type="InterPro" id="IPR050549">
    <property type="entry name" value="MFS_Trehalose_Transporter"/>
</dbReference>
<evidence type="ECO:0000313" key="10">
    <source>
        <dbReference type="Proteomes" id="UP000011081"/>
    </source>
</evidence>
<evidence type="ECO:0000256" key="3">
    <source>
        <dbReference type="ARBA" id="ARBA00022448"/>
    </source>
</evidence>
<dbReference type="VEuPathDB" id="MicrosporidiaDB:VCUG_01646"/>
<evidence type="ECO:0000313" key="9">
    <source>
        <dbReference type="EMBL" id="ELA46872.1"/>
    </source>
</evidence>
<dbReference type="STRING" id="948595.L2GU69"/>
<feature type="transmembrane region" description="Helical" evidence="7">
    <location>
        <begin position="347"/>
        <end position="367"/>
    </location>
</feature>
<feature type="transmembrane region" description="Helical" evidence="7">
    <location>
        <begin position="182"/>
        <end position="201"/>
    </location>
</feature>
<comment type="subcellular location">
    <subcellularLocation>
        <location evidence="1">Membrane</location>
        <topology evidence="1">Multi-pass membrane protein</topology>
    </subcellularLocation>
</comment>